<dbReference type="PANTHER" id="PTHR24124:SF14">
    <property type="entry name" value="CHROMOSOME UNDETERMINED SCAFFOLD_25, WHOLE GENOME SHOTGUN SEQUENCE"/>
    <property type="match status" value="1"/>
</dbReference>
<dbReference type="OrthoDB" id="21416at2759"/>
<gene>
    <name evidence="4" type="ORF">F5X68DRAFT_252304</name>
</gene>
<evidence type="ECO:0008006" key="6">
    <source>
        <dbReference type="Google" id="ProtNLM"/>
    </source>
</evidence>
<dbReference type="Pfam" id="PF00023">
    <property type="entry name" value="Ank"/>
    <property type="match status" value="1"/>
</dbReference>
<dbReference type="GO" id="GO:0010468">
    <property type="term" value="P:regulation of gene expression"/>
    <property type="evidence" value="ECO:0007669"/>
    <property type="project" value="TreeGrafter"/>
</dbReference>
<keyword evidence="1" id="KW-0677">Repeat</keyword>
<reference evidence="4" key="1">
    <citation type="journal article" date="2021" name="Nat. Commun.">
        <title>Genetic determinants of endophytism in the Arabidopsis root mycobiome.</title>
        <authorList>
            <person name="Mesny F."/>
            <person name="Miyauchi S."/>
            <person name="Thiergart T."/>
            <person name="Pickel B."/>
            <person name="Atanasova L."/>
            <person name="Karlsson M."/>
            <person name="Huettel B."/>
            <person name="Barry K.W."/>
            <person name="Haridas S."/>
            <person name="Chen C."/>
            <person name="Bauer D."/>
            <person name="Andreopoulos W."/>
            <person name="Pangilinan J."/>
            <person name="LaButti K."/>
            <person name="Riley R."/>
            <person name="Lipzen A."/>
            <person name="Clum A."/>
            <person name="Drula E."/>
            <person name="Henrissat B."/>
            <person name="Kohler A."/>
            <person name="Grigoriev I.V."/>
            <person name="Martin F.M."/>
            <person name="Hacquard S."/>
        </authorList>
    </citation>
    <scope>NUCLEOTIDE SEQUENCE</scope>
    <source>
        <strain evidence="4">MPI-SDFR-AT-0117</strain>
    </source>
</reference>
<dbReference type="GO" id="GO:0005634">
    <property type="term" value="C:nucleus"/>
    <property type="evidence" value="ECO:0007669"/>
    <property type="project" value="TreeGrafter"/>
</dbReference>
<evidence type="ECO:0000313" key="5">
    <source>
        <dbReference type="Proteomes" id="UP000770015"/>
    </source>
</evidence>
<comment type="caution">
    <text evidence="4">The sequence shown here is derived from an EMBL/GenBank/DDBJ whole genome shotgun (WGS) entry which is preliminary data.</text>
</comment>
<organism evidence="4 5">
    <name type="scientific">Plectosphaerella plurivora</name>
    <dbReference type="NCBI Taxonomy" id="936078"/>
    <lineage>
        <taxon>Eukaryota</taxon>
        <taxon>Fungi</taxon>
        <taxon>Dikarya</taxon>
        <taxon>Ascomycota</taxon>
        <taxon>Pezizomycotina</taxon>
        <taxon>Sordariomycetes</taxon>
        <taxon>Hypocreomycetidae</taxon>
        <taxon>Glomerellales</taxon>
        <taxon>Plectosphaerellaceae</taxon>
        <taxon>Plectosphaerella</taxon>
    </lineage>
</organism>
<proteinExistence type="predicted"/>
<dbReference type="AlphaFoldDB" id="A0A9P9AF76"/>
<dbReference type="PROSITE" id="PS50088">
    <property type="entry name" value="ANK_REPEAT"/>
    <property type="match status" value="1"/>
</dbReference>
<dbReference type="EMBL" id="JAGSXJ010000005">
    <property type="protein sequence ID" value="KAH6691371.1"/>
    <property type="molecule type" value="Genomic_DNA"/>
</dbReference>
<accession>A0A9P9AF76</accession>
<keyword evidence="2 3" id="KW-0040">ANK repeat</keyword>
<evidence type="ECO:0000256" key="2">
    <source>
        <dbReference type="ARBA" id="ARBA00023043"/>
    </source>
</evidence>
<protein>
    <recommendedName>
        <fullName evidence="6">Ankyrin repeat protein</fullName>
    </recommendedName>
</protein>
<evidence type="ECO:0000256" key="1">
    <source>
        <dbReference type="ARBA" id="ARBA00022737"/>
    </source>
</evidence>
<dbReference type="InterPro" id="IPR036770">
    <property type="entry name" value="Ankyrin_rpt-contain_sf"/>
</dbReference>
<evidence type="ECO:0000256" key="3">
    <source>
        <dbReference type="PROSITE-ProRule" id="PRU00023"/>
    </source>
</evidence>
<dbReference type="PANTHER" id="PTHR24124">
    <property type="entry name" value="ANKYRIN REPEAT FAMILY A"/>
    <property type="match status" value="1"/>
</dbReference>
<keyword evidence="5" id="KW-1185">Reference proteome</keyword>
<dbReference type="SMART" id="SM00248">
    <property type="entry name" value="ANK"/>
    <property type="match status" value="4"/>
</dbReference>
<dbReference type="PROSITE" id="PS50297">
    <property type="entry name" value="ANK_REP_REGION"/>
    <property type="match status" value="1"/>
</dbReference>
<feature type="repeat" description="ANK" evidence="3">
    <location>
        <begin position="212"/>
        <end position="251"/>
    </location>
</feature>
<dbReference type="Proteomes" id="UP000770015">
    <property type="component" value="Unassembled WGS sequence"/>
</dbReference>
<name>A0A9P9AF76_9PEZI</name>
<dbReference type="InterPro" id="IPR002110">
    <property type="entry name" value="Ankyrin_rpt"/>
</dbReference>
<dbReference type="Gene3D" id="1.25.40.20">
    <property type="entry name" value="Ankyrin repeat-containing domain"/>
    <property type="match status" value="2"/>
</dbReference>
<sequence>MTVESGLRDMRKCSTALHVLVRGGRWWQVEEAFSQLLSLGADTEAKDDTGLTPMAVALQSIKGAHFSLRAVEALLQAGVDPNAVDGQSRSCLSMAEDNDEVYRLLIRHMRTVTPSAMSEIIKRQDVALLAEVLANVVFMNAIGDATESERMVKLLLDHGADPSARYAKTTVMHQVVDRYRYRWPGAVFEGRGRPLKMMLQSPRFSLEHVDDSGMTVLHVAAVRRGTDSEDVGRSLVQVLLDAGANVLKAADDVAYLEVESATSAASLQPLQNWSWPPTMEARHLCIGPYVRARIWTTLMR</sequence>
<evidence type="ECO:0000313" key="4">
    <source>
        <dbReference type="EMBL" id="KAH6691371.1"/>
    </source>
</evidence>
<dbReference type="SUPFAM" id="SSF48403">
    <property type="entry name" value="Ankyrin repeat"/>
    <property type="match status" value="1"/>
</dbReference>